<reference evidence="1 2" key="1">
    <citation type="journal article" date="2011" name="Science">
        <title>The Selaginella genome identifies genetic changes associated with the evolution of vascular plants.</title>
        <authorList>
            <person name="Banks J.A."/>
            <person name="Nishiyama T."/>
            <person name="Hasebe M."/>
            <person name="Bowman J.L."/>
            <person name="Gribskov M."/>
            <person name="dePamphilis C."/>
            <person name="Albert V.A."/>
            <person name="Aono N."/>
            <person name="Aoyama T."/>
            <person name="Ambrose B.A."/>
            <person name="Ashton N.W."/>
            <person name="Axtell M.J."/>
            <person name="Barker E."/>
            <person name="Barker M.S."/>
            <person name="Bennetzen J.L."/>
            <person name="Bonawitz N.D."/>
            <person name="Chapple C."/>
            <person name="Cheng C."/>
            <person name="Correa L.G."/>
            <person name="Dacre M."/>
            <person name="DeBarry J."/>
            <person name="Dreyer I."/>
            <person name="Elias M."/>
            <person name="Engstrom E.M."/>
            <person name="Estelle M."/>
            <person name="Feng L."/>
            <person name="Finet C."/>
            <person name="Floyd S.K."/>
            <person name="Frommer W.B."/>
            <person name="Fujita T."/>
            <person name="Gramzow L."/>
            <person name="Gutensohn M."/>
            <person name="Harholt J."/>
            <person name="Hattori M."/>
            <person name="Heyl A."/>
            <person name="Hirai T."/>
            <person name="Hiwatashi Y."/>
            <person name="Ishikawa M."/>
            <person name="Iwata M."/>
            <person name="Karol K.G."/>
            <person name="Koehler B."/>
            <person name="Kolukisaoglu U."/>
            <person name="Kubo M."/>
            <person name="Kurata T."/>
            <person name="Lalonde S."/>
            <person name="Li K."/>
            <person name="Li Y."/>
            <person name="Litt A."/>
            <person name="Lyons E."/>
            <person name="Manning G."/>
            <person name="Maruyama T."/>
            <person name="Michael T.P."/>
            <person name="Mikami K."/>
            <person name="Miyazaki S."/>
            <person name="Morinaga S."/>
            <person name="Murata T."/>
            <person name="Mueller-Roeber B."/>
            <person name="Nelson D.R."/>
            <person name="Obara M."/>
            <person name="Oguri Y."/>
            <person name="Olmstead R.G."/>
            <person name="Onodera N."/>
            <person name="Petersen B.L."/>
            <person name="Pils B."/>
            <person name="Prigge M."/>
            <person name="Rensing S.A."/>
            <person name="Riano-Pachon D.M."/>
            <person name="Roberts A.W."/>
            <person name="Sato Y."/>
            <person name="Scheller H.V."/>
            <person name="Schulz B."/>
            <person name="Schulz C."/>
            <person name="Shakirov E.V."/>
            <person name="Shibagaki N."/>
            <person name="Shinohara N."/>
            <person name="Shippen D.E."/>
            <person name="Soerensen I."/>
            <person name="Sotooka R."/>
            <person name="Sugimoto N."/>
            <person name="Sugita M."/>
            <person name="Sumikawa N."/>
            <person name="Tanurdzic M."/>
            <person name="Theissen G."/>
            <person name="Ulvskov P."/>
            <person name="Wakazuki S."/>
            <person name="Weng J.K."/>
            <person name="Willats W.W."/>
            <person name="Wipf D."/>
            <person name="Wolf P.G."/>
            <person name="Yang L."/>
            <person name="Zimmer A.D."/>
            <person name="Zhu Q."/>
            <person name="Mitros T."/>
            <person name="Hellsten U."/>
            <person name="Loque D."/>
            <person name="Otillar R."/>
            <person name="Salamov A."/>
            <person name="Schmutz J."/>
            <person name="Shapiro H."/>
            <person name="Lindquist E."/>
            <person name="Lucas S."/>
            <person name="Rokhsar D."/>
            <person name="Grigoriev I.V."/>
        </authorList>
    </citation>
    <scope>NUCLEOTIDE SEQUENCE [LARGE SCALE GENOMIC DNA]</scope>
</reference>
<accession>D8S0J1</accession>
<evidence type="ECO:0000313" key="1">
    <source>
        <dbReference type="EMBL" id="EFJ21938.1"/>
    </source>
</evidence>
<dbReference type="OMA" id="SESWHDT"/>
<feature type="non-terminal residue" evidence="1">
    <location>
        <position position="1"/>
    </location>
</feature>
<dbReference type="HOGENOM" id="CLU_2729861_0_0_1"/>
<feature type="non-terminal residue" evidence="1">
    <location>
        <position position="72"/>
    </location>
</feature>
<gene>
    <name evidence="1" type="ORF">SELMODRAFT_19119</name>
</gene>
<organism evidence="2">
    <name type="scientific">Selaginella moellendorffii</name>
    <name type="common">Spikemoss</name>
    <dbReference type="NCBI Taxonomy" id="88036"/>
    <lineage>
        <taxon>Eukaryota</taxon>
        <taxon>Viridiplantae</taxon>
        <taxon>Streptophyta</taxon>
        <taxon>Embryophyta</taxon>
        <taxon>Tracheophyta</taxon>
        <taxon>Lycopodiopsida</taxon>
        <taxon>Selaginellales</taxon>
        <taxon>Selaginellaceae</taxon>
        <taxon>Selaginella</taxon>
    </lineage>
</organism>
<dbReference type="AlphaFoldDB" id="D8S0J1"/>
<evidence type="ECO:0000313" key="2">
    <source>
        <dbReference type="Proteomes" id="UP000001514"/>
    </source>
</evidence>
<protein>
    <submittedName>
        <fullName evidence="1">Uncharacterized protein</fullName>
    </submittedName>
</protein>
<name>D8S0J1_SELML</name>
<dbReference type="Gramene" id="EFJ21938">
    <property type="protein sequence ID" value="EFJ21938"/>
    <property type="gene ID" value="SELMODRAFT_19119"/>
</dbReference>
<dbReference type="EMBL" id="GL377597">
    <property type="protein sequence ID" value="EFJ21938.1"/>
    <property type="molecule type" value="Genomic_DNA"/>
</dbReference>
<dbReference type="PANTHER" id="PTHR34198">
    <property type="entry name" value="OS01G0175100 PROTEIN"/>
    <property type="match status" value="1"/>
</dbReference>
<dbReference type="PANTHER" id="PTHR34198:SF1">
    <property type="entry name" value="OS01G0104300 PROTEIN"/>
    <property type="match status" value="1"/>
</dbReference>
<dbReference type="FunCoup" id="D8S0J1">
    <property type="interactions" value="416"/>
</dbReference>
<dbReference type="InParanoid" id="D8S0J1"/>
<proteinExistence type="predicted"/>
<keyword evidence="2" id="KW-1185">Reference proteome</keyword>
<dbReference type="Proteomes" id="UP000001514">
    <property type="component" value="Unassembled WGS sequence"/>
</dbReference>
<dbReference type="KEGG" id="smo:SELMODRAFT_19119"/>
<sequence>WWSPLFDFSREVYDLDASTDEIGDEIQAGKAPSREVPLEPEEKFKLLRSQLRESESWHDTMYHSAIASRLAT</sequence>